<protein>
    <submittedName>
        <fullName evidence="2">Uncharacterized protein</fullName>
    </submittedName>
</protein>
<organism evidence="2 3">
    <name type="scientific">Trichinella spiralis</name>
    <name type="common">Trichina worm</name>
    <dbReference type="NCBI Taxonomy" id="6334"/>
    <lineage>
        <taxon>Eukaryota</taxon>
        <taxon>Metazoa</taxon>
        <taxon>Ecdysozoa</taxon>
        <taxon>Nematoda</taxon>
        <taxon>Enoplea</taxon>
        <taxon>Dorylaimia</taxon>
        <taxon>Trichinellida</taxon>
        <taxon>Trichinellidae</taxon>
        <taxon>Trichinella</taxon>
    </lineage>
</organism>
<dbReference type="EMBL" id="JYDH01001159">
    <property type="protein sequence ID" value="KRY25132.1"/>
    <property type="molecule type" value="Genomic_DNA"/>
</dbReference>
<keyword evidence="1" id="KW-0472">Membrane</keyword>
<accession>A0A0V1ALE9</accession>
<keyword evidence="1" id="KW-1133">Transmembrane helix</keyword>
<sequence>MQSIISKDGLRHHLSFYGVLFVLGTVISHVQIISF</sequence>
<dbReference type="Proteomes" id="UP000054776">
    <property type="component" value="Unassembled WGS sequence"/>
</dbReference>
<feature type="transmembrane region" description="Helical" evidence="1">
    <location>
        <begin position="14"/>
        <end position="33"/>
    </location>
</feature>
<name>A0A0V1ALE9_TRISP</name>
<proteinExistence type="predicted"/>
<evidence type="ECO:0000313" key="2">
    <source>
        <dbReference type="EMBL" id="KRY25132.1"/>
    </source>
</evidence>
<reference evidence="2 3" key="1">
    <citation type="submission" date="2015-01" db="EMBL/GenBank/DDBJ databases">
        <title>Evolution of Trichinella species and genotypes.</title>
        <authorList>
            <person name="Korhonen P.K."/>
            <person name="Edoardo P."/>
            <person name="Giuseppe L.R."/>
            <person name="Gasser R.B."/>
        </authorList>
    </citation>
    <scope>NUCLEOTIDE SEQUENCE [LARGE SCALE GENOMIC DNA]</scope>
    <source>
        <strain evidence="2">ISS3</strain>
    </source>
</reference>
<evidence type="ECO:0000256" key="1">
    <source>
        <dbReference type="SAM" id="Phobius"/>
    </source>
</evidence>
<gene>
    <name evidence="2" type="ORF">T01_7271</name>
</gene>
<evidence type="ECO:0000313" key="3">
    <source>
        <dbReference type="Proteomes" id="UP000054776"/>
    </source>
</evidence>
<dbReference type="InParanoid" id="A0A0V1ALE9"/>
<comment type="caution">
    <text evidence="2">The sequence shown here is derived from an EMBL/GenBank/DDBJ whole genome shotgun (WGS) entry which is preliminary data.</text>
</comment>
<dbReference type="AlphaFoldDB" id="A0A0V1ALE9"/>
<keyword evidence="1" id="KW-0812">Transmembrane</keyword>
<keyword evidence="3" id="KW-1185">Reference proteome</keyword>